<sequence>MNISAGEKLESILESHGLRKVNIPGDGYCLFKSLSHQLYNSQFEHDIVRERVLRWLSLNGEEEEVRMLVDTQNYISVDDHVHQLSLDRSIWGDHLDVKGCASAYDCNINVFTPYGKEIVSPLNCPTNNDLNIVFDGRSHFDSTTKYEGATNGLNTSEATDEIPHYLHLNKDKFLSLTNQRDFLLNHIQDARTKLKSTRNNNEELSETLLDSLNGSYRQLKSVYDNLLDIVPLPNDITTIQASLEYSAPVVQSEQLPFDTHSYYNQSQVVEQGQPGSLHETTGLGVPYTPEGIRQNHISYVSLSELSALQAIKVISKYNSAFAAKLNKEEVRKLSLYKERGESLVRSWQSLVQRISVESKNKNSCIFTTTTNLGASTDPTPIQIDVTKSRSPENTIMRARYSEALEDEEEVSIMSQDSAVSSAPNSLPMLEASPRSGSESAGPMETEDASSSPQSLMNSLSTCSSIKVTEAQPVISTRRSERVKALPKRKYTDWYYIEGDEVYDRTRGRSSRRTL</sequence>
<dbReference type="AlphaFoldDB" id="A0A4V4MM86"/>
<name>A0A4V4MM86_9BASI</name>
<dbReference type="Gene3D" id="3.90.70.80">
    <property type="match status" value="1"/>
</dbReference>
<feature type="domain" description="OTU" evidence="2">
    <location>
        <begin position="18"/>
        <end position="146"/>
    </location>
</feature>
<evidence type="ECO:0000313" key="4">
    <source>
        <dbReference type="Proteomes" id="UP000307169"/>
    </source>
</evidence>
<dbReference type="GO" id="GO:0016579">
    <property type="term" value="P:protein deubiquitination"/>
    <property type="evidence" value="ECO:0007669"/>
    <property type="project" value="TreeGrafter"/>
</dbReference>
<dbReference type="InterPro" id="IPR003323">
    <property type="entry name" value="OTU_dom"/>
</dbReference>
<dbReference type="InterPro" id="IPR050704">
    <property type="entry name" value="Peptidase_C85-like"/>
</dbReference>
<evidence type="ECO:0000259" key="2">
    <source>
        <dbReference type="PROSITE" id="PS50802"/>
    </source>
</evidence>
<gene>
    <name evidence="3" type="ORF">E3Q17_01487</name>
</gene>
<organism evidence="3 4">
    <name type="scientific">Wallemia mellicola</name>
    <dbReference type="NCBI Taxonomy" id="1708541"/>
    <lineage>
        <taxon>Eukaryota</taxon>
        <taxon>Fungi</taxon>
        <taxon>Dikarya</taxon>
        <taxon>Basidiomycota</taxon>
        <taxon>Wallemiomycotina</taxon>
        <taxon>Wallemiomycetes</taxon>
        <taxon>Wallemiales</taxon>
        <taxon>Wallemiaceae</taxon>
        <taxon>Wallemia</taxon>
    </lineage>
</organism>
<dbReference type="Pfam" id="PF02338">
    <property type="entry name" value="OTU"/>
    <property type="match status" value="1"/>
</dbReference>
<dbReference type="PROSITE" id="PS50802">
    <property type="entry name" value="OTU"/>
    <property type="match status" value="1"/>
</dbReference>
<protein>
    <recommendedName>
        <fullName evidence="2">OTU domain-containing protein</fullName>
    </recommendedName>
</protein>
<accession>A0A4V4MM86</accession>
<feature type="region of interest" description="Disordered" evidence="1">
    <location>
        <begin position="406"/>
        <end position="457"/>
    </location>
</feature>
<comment type="caution">
    <text evidence="3">The sequence shown here is derived from an EMBL/GenBank/DDBJ whole genome shotgun (WGS) entry which is preliminary data.</text>
</comment>
<dbReference type="PANTHER" id="PTHR12419">
    <property type="entry name" value="OTU DOMAIN CONTAINING PROTEIN"/>
    <property type="match status" value="1"/>
</dbReference>
<dbReference type="SUPFAM" id="SSF54001">
    <property type="entry name" value="Cysteine proteinases"/>
    <property type="match status" value="1"/>
</dbReference>
<dbReference type="InterPro" id="IPR038765">
    <property type="entry name" value="Papain-like_cys_pep_sf"/>
</dbReference>
<evidence type="ECO:0000313" key="3">
    <source>
        <dbReference type="EMBL" id="TIC02403.1"/>
    </source>
</evidence>
<evidence type="ECO:0000256" key="1">
    <source>
        <dbReference type="SAM" id="MobiDB-lite"/>
    </source>
</evidence>
<dbReference type="GO" id="GO:0004843">
    <property type="term" value="F:cysteine-type deubiquitinase activity"/>
    <property type="evidence" value="ECO:0007669"/>
    <property type="project" value="TreeGrafter"/>
</dbReference>
<dbReference type="EMBL" id="SPRH01000012">
    <property type="protein sequence ID" value="TIC02403.1"/>
    <property type="molecule type" value="Genomic_DNA"/>
</dbReference>
<dbReference type="Proteomes" id="UP000307169">
    <property type="component" value="Unassembled WGS sequence"/>
</dbReference>
<proteinExistence type="predicted"/>
<dbReference type="CDD" id="cd22744">
    <property type="entry name" value="OTU"/>
    <property type="match status" value="1"/>
</dbReference>
<reference evidence="3 4" key="1">
    <citation type="submission" date="2019-03" db="EMBL/GenBank/DDBJ databases">
        <title>Sequencing 25 genomes of Wallemia mellicola.</title>
        <authorList>
            <person name="Gostincar C."/>
        </authorList>
    </citation>
    <scope>NUCLEOTIDE SEQUENCE [LARGE SCALE GENOMIC DNA]</scope>
    <source>
        <strain evidence="3 4">EXF-1262</strain>
    </source>
</reference>
<feature type="compositionally biased region" description="Polar residues" evidence="1">
    <location>
        <begin position="412"/>
        <end position="424"/>
    </location>
</feature>